<dbReference type="EMBL" id="LCMG01000019">
    <property type="protein sequence ID" value="KKU32329.1"/>
    <property type="molecule type" value="Genomic_DNA"/>
</dbReference>
<feature type="region of interest" description="Disordered" evidence="1">
    <location>
        <begin position="103"/>
        <end position="131"/>
    </location>
</feature>
<name>A0A0G1PHR7_9BACT</name>
<feature type="compositionally biased region" description="Basic and acidic residues" evidence="1">
    <location>
        <begin position="103"/>
        <end position="122"/>
    </location>
</feature>
<evidence type="ECO:0000313" key="3">
    <source>
        <dbReference type="Proteomes" id="UP000034705"/>
    </source>
</evidence>
<sequence>MTTQNTAPRVFDNPRYSRTARAAIAKWHRQIFPVDGITEDILVARKDHDQIHFLFTLIRDVLEHYQALRLAVIDNSKMSRSEAVTAEAEARKPLAMFRDEMKEAHRADWQTRKDRRQSDHEAPAAAERATG</sequence>
<dbReference type="Proteomes" id="UP000034705">
    <property type="component" value="Unassembled WGS sequence"/>
</dbReference>
<protein>
    <submittedName>
        <fullName evidence="2">Uncharacterized protein</fullName>
    </submittedName>
</protein>
<proteinExistence type="predicted"/>
<evidence type="ECO:0000256" key="1">
    <source>
        <dbReference type="SAM" id="MobiDB-lite"/>
    </source>
</evidence>
<evidence type="ECO:0000313" key="2">
    <source>
        <dbReference type="EMBL" id="KKU32329.1"/>
    </source>
</evidence>
<organism evidence="2 3">
    <name type="scientific">Candidatus Uhrbacteria bacterium GW2011_GWF2_46_218</name>
    <dbReference type="NCBI Taxonomy" id="1619001"/>
    <lineage>
        <taxon>Bacteria</taxon>
        <taxon>Candidatus Uhriibacteriota</taxon>
    </lineage>
</organism>
<dbReference type="AlphaFoldDB" id="A0A0G1PHR7"/>
<gene>
    <name evidence="2" type="ORF">UX45_C0019G0002</name>
</gene>
<comment type="caution">
    <text evidence="2">The sequence shown here is derived from an EMBL/GenBank/DDBJ whole genome shotgun (WGS) entry which is preliminary data.</text>
</comment>
<reference evidence="2 3" key="1">
    <citation type="journal article" date="2015" name="Nature">
        <title>rRNA introns, odd ribosomes, and small enigmatic genomes across a large radiation of phyla.</title>
        <authorList>
            <person name="Brown C.T."/>
            <person name="Hug L.A."/>
            <person name="Thomas B.C."/>
            <person name="Sharon I."/>
            <person name="Castelle C.J."/>
            <person name="Singh A."/>
            <person name="Wilkins M.J."/>
            <person name="Williams K.H."/>
            <person name="Banfield J.F."/>
        </authorList>
    </citation>
    <scope>NUCLEOTIDE SEQUENCE [LARGE SCALE GENOMIC DNA]</scope>
</reference>
<accession>A0A0G1PHR7</accession>